<evidence type="ECO:0000313" key="3">
    <source>
        <dbReference type="Proteomes" id="UP000615446"/>
    </source>
</evidence>
<comment type="caution">
    <text evidence="2">The sequence shown here is derived from an EMBL/GenBank/DDBJ whole genome shotgun (WGS) entry which is preliminary data.</text>
</comment>
<dbReference type="Proteomes" id="UP000615446">
    <property type="component" value="Unassembled WGS sequence"/>
</dbReference>
<dbReference type="AlphaFoldDB" id="A0A8H3LBB1"/>
<feature type="transmembrane region" description="Helical" evidence="1">
    <location>
        <begin position="20"/>
        <end position="38"/>
    </location>
</feature>
<evidence type="ECO:0000256" key="1">
    <source>
        <dbReference type="SAM" id="Phobius"/>
    </source>
</evidence>
<organism evidence="2 3">
    <name type="scientific">Rhizophagus clarus</name>
    <dbReference type="NCBI Taxonomy" id="94130"/>
    <lineage>
        <taxon>Eukaryota</taxon>
        <taxon>Fungi</taxon>
        <taxon>Fungi incertae sedis</taxon>
        <taxon>Mucoromycota</taxon>
        <taxon>Glomeromycotina</taxon>
        <taxon>Glomeromycetes</taxon>
        <taxon>Glomerales</taxon>
        <taxon>Glomeraceae</taxon>
        <taxon>Rhizophagus</taxon>
    </lineage>
</organism>
<sequence length="344" mass="39893">MAIIFKQRNAEPSAIYRYRLLFLFLTSLTIVGYLAIQIENIISEIPSIRVGYNESVYLPMPDKDETFLIGNNKTTNQSLANDYCGNFKHMIRTNNTNAVLVLPDETLFDVKLLFNIYSNESRLREVFYISLYDQTLAPSKEDLKFSDNFDDKFVNSLYSLNNYTLIKYHNLYFKVSRRTRRAIIPSIFNYLGLPPQLKDEHYLTSILQTEYAPTIESDLYGNFGVTYQNYLTVIEEEFRVKTILNLLGLLGGAISLMLTVHALLFGSAPVSPWGIIYLLPFINKSTCNKLRDEFNENALPEILSEKSQEQIVEMRKMINHLNRMDIYLKNCIDIETLKKLEDNN</sequence>
<dbReference type="EMBL" id="BLAL01000071">
    <property type="protein sequence ID" value="GES83606.1"/>
    <property type="molecule type" value="Genomic_DNA"/>
</dbReference>
<name>A0A8H3LBB1_9GLOM</name>
<reference evidence="2" key="1">
    <citation type="submission" date="2019-10" db="EMBL/GenBank/DDBJ databases">
        <title>Conservation and host-specific expression of non-tandemly repeated heterogenous ribosome RNA gene in arbuscular mycorrhizal fungi.</title>
        <authorList>
            <person name="Maeda T."/>
            <person name="Kobayashi Y."/>
            <person name="Nakagawa T."/>
            <person name="Ezawa T."/>
            <person name="Yamaguchi K."/>
            <person name="Bino T."/>
            <person name="Nishimoto Y."/>
            <person name="Shigenobu S."/>
            <person name="Kawaguchi M."/>
        </authorList>
    </citation>
    <scope>NUCLEOTIDE SEQUENCE</scope>
    <source>
        <strain evidence="2">HR1</strain>
    </source>
</reference>
<accession>A0A8H3LBB1</accession>
<keyword evidence="1" id="KW-0472">Membrane</keyword>
<gene>
    <name evidence="2" type="ORF">RCL2_001076200</name>
</gene>
<evidence type="ECO:0000313" key="2">
    <source>
        <dbReference type="EMBL" id="GES83606.1"/>
    </source>
</evidence>
<keyword evidence="1" id="KW-0812">Transmembrane</keyword>
<keyword evidence="1" id="KW-1133">Transmembrane helix</keyword>
<proteinExistence type="predicted"/>
<dbReference type="OrthoDB" id="2449747at2759"/>
<protein>
    <submittedName>
        <fullName evidence="2">Galactose oxidase</fullName>
    </submittedName>
</protein>